<protein>
    <recommendedName>
        <fullName evidence="9">Eyes absent homolog</fullName>
        <ecNumber evidence="9">3.1.3.48</ecNumber>
    </recommendedName>
</protein>
<dbReference type="EMBL" id="OC917160">
    <property type="protein sequence ID" value="CAD7646334.1"/>
    <property type="molecule type" value="Genomic_DNA"/>
</dbReference>
<dbReference type="EC" id="3.1.3.48" evidence="9"/>
<dbReference type="InterPro" id="IPR028472">
    <property type="entry name" value="EYA"/>
</dbReference>
<keyword evidence="9" id="KW-0804">Transcription</keyword>
<dbReference type="PANTHER" id="PTHR10190:SF16">
    <property type="entry name" value="DEVELOPMENTAL PROTEIN EYES ABSENT"/>
    <property type="match status" value="1"/>
</dbReference>
<evidence type="ECO:0000256" key="6">
    <source>
        <dbReference type="ARBA" id="ARBA00051722"/>
    </source>
</evidence>
<gene>
    <name evidence="11" type="ORF">ONB1V03_LOCUS5676</name>
</gene>
<keyword evidence="3 9" id="KW-0378">Hydrolase</keyword>
<name>A0A7R9LTS7_9ACAR</name>
<dbReference type="NCBIfam" id="TIGR01658">
    <property type="entry name" value="EYA-cons_domain"/>
    <property type="match status" value="1"/>
</dbReference>
<feature type="active site" description="Nucleophile" evidence="7">
    <location>
        <position position="417"/>
    </location>
</feature>
<dbReference type="InterPro" id="IPR038102">
    <property type="entry name" value="EYA_dom_sf"/>
</dbReference>
<feature type="region of interest" description="Disordered" evidence="10">
    <location>
        <begin position="44"/>
        <end position="116"/>
    </location>
</feature>
<dbReference type="AlphaFoldDB" id="A0A7R9LTS7"/>
<dbReference type="GO" id="GO:2001240">
    <property type="term" value="P:negative regulation of extrinsic apoptotic signaling pathway in absence of ligand"/>
    <property type="evidence" value="ECO:0007669"/>
    <property type="project" value="TreeGrafter"/>
</dbReference>
<feature type="region of interest" description="Disordered" evidence="10">
    <location>
        <begin position="355"/>
        <end position="409"/>
    </location>
</feature>
<dbReference type="SFLD" id="SFLDS00003">
    <property type="entry name" value="Haloacid_Dehalogenase"/>
    <property type="match status" value="1"/>
</dbReference>
<feature type="binding site" evidence="8">
    <location>
        <position position="652"/>
    </location>
    <ligand>
        <name>Mg(2+)</name>
        <dbReference type="ChEBI" id="CHEBI:18420"/>
    </ligand>
</feature>
<organism evidence="11">
    <name type="scientific">Oppiella nova</name>
    <dbReference type="NCBI Taxonomy" id="334625"/>
    <lineage>
        <taxon>Eukaryota</taxon>
        <taxon>Metazoa</taxon>
        <taxon>Ecdysozoa</taxon>
        <taxon>Arthropoda</taxon>
        <taxon>Chelicerata</taxon>
        <taxon>Arachnida</taxon>
        <taxon>Acari</taxon>
        <taxon>Acariformes</taxon>
        <taxon>Sarcoptiformes</taxon>
        <taxon>Oribatida</taxon>
        <taxon>Brachypylina</taxon>
        <taxon>Oppioidea</taxon>
        <taxon>Oppiidae</taxon>
        <taxon>Oppiella</taxon>
    </lineage>
</organism>
<dbReference type="GO" id="GO:0030154">
    <property type="term" value="P:cell differentiation"/>
    <property type="evidence" value="ECO:0007669"/>
    <property type="project" value="TreeGrafter"/>
</dbReference>
<evidence type="ECO:0000256" key="8">
    <source>
        <dbReference type="PIRSR" id="PIRSR628472-2"/>
    </source>
</evidence>
<dbReference type="PANTHER" id="PTHR10190">
    <property type="entry name" value="EYES ABSENT"/>
    <property type="match status" value="1"/>
</dbReference>
<keyword evidence="12" id="KW-1185">Reference proteome</keyword>
<evidence type="ECO:0000256" key="1">
    <source>
        <dbReference type="ARBA" id="ARBA00010501"/>
    </source>
</evidence>
<dbReference type="GO" id="GO:0005634">
    <property type="term" value="C:nucleus"/>
    <property type="evidence" value="ECO:0007669"/>
    <property type="project" value="TreeGrafter"/>
</dbReference>
<feature type="binding site" evidence="8">
    <location>
        <position position="417"/>
    </location>
    <ligand>
        <name>Mg(2+)</name>
        <dbReference type="ChEBI" id="CHEBI:18420"/>
    </ligand>
</feature>
<feature type="binding site" evidence="8">
    <location>
        <position position="419"/>
    </location>
    <ligand>
        <name>Mg(2+)</name>
        <dbReference type="ChEBI" id="CHEBI:18420"/>
    </ligand>
</feature>
<feature type="non-terminal residue" evidence="11">
    <location>
        <position position="662"/>
    </location>
</feature>
<dbReference type="GO" id="GO:0045739">
    <property type="term" value="P:positive regulation of DNA repair"/>
    <property type="evidence" value="ECO:0007669"/>
    <property type="project" value="TreeGrafter"/>
</dbReference>
<comment type="similarity">
    <text evidence="1 9">Belongs to the HAD-like hydrolase superfamily. EYA family.</text>
</comment>
<evidence type="ECO:0000313" key="12">
    <source>
        <dbReference type="Proteomes" id="UP000728032"/>
    </source>
</evidence>
<dbReference type="OrthoDB" id="167668at2759"/>
<feature type="compositionally biased region" description="Basic residues" evidence="10">
    <location>
        <begin position="388"/>
        <end position="398"/>
    </location>
</feature>
<sequence length="662" mass="72322">MALQNSEAFTLKEETTEDQSFVAKRIKLCDDELVTTASIGDDLTPPLQLPSHHHQNQLLHSPIGDTKSSNTISSSPSASSDSGHCSRASPDITSLTSTANGAPQPMASASGESPTDYHNSWGMCGNDVKVDSTLLTSHALSDSDCNIYSTGGVADHLNSSYSELSPTHPTAYSYYDRIDSMQAAYQSSYTGSAAAAAAFAANYYPQTNAYGVMSQSYNGSRSIGSQCKSSSSAQAALAAQAAYLNPSPFSTTFNNSNSQTSQNAYCYGYPSTFSNTSSNSQSLSNCQQSPIDYPYGGFSHTTGYSPYYNTGYGSYIPNSSNVNNSPSPSSLTLSSAANSSTPAVTYQLTQLSQQSDQNLSHYHHIDDCPSPIKTDTHQNASNGGAKKGSAKSGRRGRRPPNPSPDPENNLERVFIWDLDETIIVYLSLLRATHIVEGSQHCNNDCKCIQCIGMQLEELLNRFAENHFFYNDLEDCDQEHVDDTATDDNGQDLTNYNFQTDGFYTDGSCRAVTLGLTAGPVRGGVDWLRKMAFRYRRIKDTYTRFRENVSELLSGPERDKLYEIQREWDVYTENRTLKALKCLQIITSRPKCLNILVTSVPLVPSLAKVMIFGVAPNFNIENIYSAVKSGKESIFQRIVNRFGKKCTYVAIGDGKDEEIAAKK</sequence>
<feature type="compositionally biased region" description="Polar residues" evidence="10">
    <location>
        <begin position="91"/>
        <end position="101"/>
    </location>
</feature>
<evidence type="ECO:0000256" key="2">
    <source>
        <dbReference type="ARBA" id="ARBA00022723"/>
    </source>
</evidence>
<keyword evidence="9" id="KW-0805">Transcription regulation</keyword>
<feature type="compositionally biased region" description="Low complexity" evidence="10">
    <location>
        <begin position="67"/>
        <end position="86"/>
    </location>
</feature>
<comment type="cofactor">
    <cofactor evidence="8 9">
        <name>Mg(2+)</name>
        <dbReference type="ChEBI" id="CHEBI:18420"/>
    </cofactor>
    <text evidence="8 9">Binds 1 Mg(2+) ion per subunit.</text>
</comment>
<evidence type="ECO:0000256" key="7">
    <source>
        <dbReference type="PIRSR" id="PIRSR628472-1"/>
    </source>
</evidence>
<feature type="active site" description="Proton donor" evidence="7">
    <location>
        <position position="419"/>
    </location>
</feature>
<evidence type="ECO:0000256" key="3">
    <source>
        <dbReference type="ARBA" id="ARBA00022801"/>
    </source>
</evidence>
<dbReference type="Gene3D" id="3.40.50.12350">
    <property type="match status" value="1"/>
</dbReference>
<dbReference type="EMBL" id="CAJPVJ010002335">
    <property type="protein sequence ID" value="CAG2166149.1"/>
    <property type="molecule type" value="Genomic_DNA"/>
</dbReference>
<dbReference type="SFLD" id="SFLDG01129">
    <property type="entry name" value="C1.5:_HAD__Beta-PGM__Phosphata"/>
    <property type="match status" value="1"/>
</dbReference>
<evidence type="ECO:0000313" key="11">
    <source>
        <dbReference type="EMBL" id="CAD7646334.1"/>
    </source>
</evidence>
<dbReference type="GO" id="GO:0046872">
    <property type="term" value="F:metal ion binding"/>
    <property type="evidence" value="ECO:0007669"/>
    <property type="project" value="UniProtKB-KW"/>
</dbReference>
<keyword evidence="2 8" id="KW-0479">Metal-binding</keyword>
<evidence type="ECO:0000256" key="10">
    <source>
        <dbReference type="SAM" id="MobiDB-lite"/>
    </source>
</evidence>
<proteinExistence type="inferred from homology"/>
<keyword evidence="5 9" id="KW-0904">Protein phosphatase</keyword>
<evidence type="ECO:0000256" key="9">
    <source>
        <dbReference type="RuleBase" id="RU362036"/>
    </source>
</evidence>
<reference evidence="11" key="1">
    <citation type="submission" date="2020-11" db="EMBL/GenBank/DDBJ databases">
        <authorList>
            <person name="Tran Van P."/>
        </authorList>
    </citation>
    <scope>NUCLEOTIDE SEQUENCE</scope>
</reference>
<comment type="catalytic activity">
    <reaction evidence="6 9">
        <text>O-phospho-L-tyrosyl-[protein] + H2O = L-tyrosyl-[protein] + phosphate</text>
        <dbReference type="Rhea" id="RHEA:10684"/>
        <dbReference type="Rhea" id="RHEA-COMP:10136"/>
        <dbReference type="Rhea" id="RHEA-COMP:20101"/>
        <dbReference type="ChEBI" id="CHEBI:15377"/>
        <dbReference type="ChEBI" id="CHEBI:43474"/>
        <dbReference type="ChEBI" id="CHEBI:46858"/>
        <dbReference type="ChEBI" id="CHEBI:61978"/>
        <dbReference type="EC" id="3.1.3.48"/>
    </reaction>
</comment>
<dbReference type="GO" id="GO:0004725">
    <property type="term" value="F:protein tyrosine phosphatase activity"/>
    <property type="evidence" value="ECO:0007669"/>
    <property type="project" value="UniProtKB-EC"/>
</dbReference>
<dbReference type="InterPro" id="IPR006545">
    <property type="entry name" value="EYA_dom"/>
</dbReference>
<dbReference type="Proteomes" id="UP000728032">
    <property type="component" value="Unassembled WGS sequence"/>
</dbReference>
<accession>A0A7R9LTS7</accession>
<evidence type="ECO:0000256" key="4">
    <source>
        <dbReference type="ARBA" id="ARBA00022842"/>
    </source>
</evidence>
<evidence type="ECO:0000256" key="5">
    <source>
        <dbReference type="ARBA" id="ARBA00022912"/>
    </source>
</evidence>
<keyword evidence="4 8" id="KW-0460">Magnesium</keyword>